<dbReference type="VEuPathDB" id="FungiDB:An06g02190"/>
<reference evidence="1" key="1">
    <citation type="submission" date="2025-02" db="EMBL/GenBank/DDBJ databases">
        <authorList>
            <consortium name="NCBI Genome Project"/>
        </authorList>
    </citation>
    <scope>NUCLEOTIDE SEQUENCE</scope>
</reference>
<accession>A0AAJ8E2S6</accession>
<name>A0AAJ8E2S6_ASPNG</name>
<proteinExistence type="predicted"/>
<organism evidence="1">
    <name type="scientific">Aspergillus niger</name>
    <dbReference type="NCBI Taxonomy" id="5061"/>
    <lineage>
        <taxon>Eukaryota</taxon>
        <taxon>Fungi</taxon>
        <taxon>Dikarya</taxon>
        <taxon>Ascomycota</taxon>
        <taxon>Pezizomycotina</taxon>
        <taxon>Eurotiomycetes</taxon>
        <taxon>Eurotiomycetidae</taxon>
        <taxon>Eurotiales</taxon>
        <taxon>Aspergillaceae</taxon>
        <taxon>Aspergillus</taxon>
        <taxon>Aspergillus subgen. Circumdati</taxon>
    </lineage>
</organism>
<dbReference type="GeneID" id="84591208"/>
<dbReference type="KEGG" id="ang:An06g02190"/>
<protein>
    <submittedName>
        <fullName evidence="1">Uncharacterized protein</fullName>
    </submittedName>
</protein>
<dbReference type="RefSeq" id="XP_059605315.1">
    <property type="nucleotide sequence ID" value="XM_059748104.1"/>
</dbReference>
<sequence>MHNSTIICVGSISSVMYCERASLAGGSGRPRCTLPITAEAYRKKGCTAGFGITLSARESCQLYSEWLTVRKLFYNAL</sequence>
<dbReference type="AlphaFoldDB" id="A0AAJ8E2S6"/>
<gene>
    <name evidence="1" type="ORF">An06g02190</name>
</gene>
<reference evidence="1" key="2">
    <citation type="submission" date="2025-08" db="UniProtKB">
        <authorList>
            <consortium name="RefSeq"/>
        </authorList>
    </citation>
    <scope>IDENTIFICATION</scope>
</reference>
<evidence type="ECO:0000313" key="1">
    <source>
        <dbReference type="RefSeq" id="XP_059605315.1"/>
    </source>
</evidence>